<reference evidence="2 3" key="1">
    <citation type="submission" date="2023-04" db="EMBL/GenBank/DDBJ databases">
        <title>Spirochaete genome identified in red abalone sample constitutes a novel genus.</title>
        <authorList>
            <person name="Sharma S.P."/>
            <person name="Purcell C.M."/>
            <person name="Hyde J.R."/>
            <person name="Severin A.J."/>
        </authorList>
    </citation>
    <scope>NUCLEOTIDE SEQUENCE [LARGE SCALE GENOMIC DNA]</scope>
    <source>
        <strain evidence="2 3">SP-2023</strain>
    </source>
</reference>
<dbReference type="EMBL" id="CP123443">
    <property type="protein sequence ID" value="WGK68196.1"/>
    <property type="molecule type" value="Genomic_DNA"/>
</dbReference>
<dbReference type="NCBIfam" id="TIGR04328">
    <property type="entry name" value="cas4_PREFRAN"/>
    <property type="match status" value="1"/>
</dbReference>
<dbReference type="InterPro" id="IPR027616">
    <property type="entry name" value="Cas4_PREFRAN"/>
</dbReference>
<keyword evidence="3" id="KW-1185">Reference proteome</keyword>
<organism evidence="2 3">
    <name type="scientific">Candidatus Haliotispira prima</name>
    <dbReference type="NCBI Taxonomy" id="3034016"/>
    <lineage>
        <taxon>Bacteria</taxon>
        <taxon>Pseudomonadati</taxon>
        <taxon>Spirochaetota</taxon>
        <taxon>Spirochaetia</taxon>
        <taxon>Spirochaetales</taxon>
        <taxon>Spirochaetaceae</taxon>
        <taxon>Candidatus Haliotispira</taxon>
    </lineage>
</organism>
<dbReference type="InterPro" id="IPR011604">
    <property type="entry name" value="PDDEXK-like_dom_sf"/>
</dbReference>
<dbReference type="Pfam" id="PF01930">
    <property type="entry name" value="Cas_Cas4"/>
    <property type="match status" value="1"/>
</dbReference>
<evidence type="ECO:0000313" key="2">
    <source>
        <dbReference type="EMBL" id="WGK68196.1"/>
    </source>
</evidence>
<accession>A0ABY8MDZ3</accession>
<dbReference type="InterPro" id="IPR022765">
    <property type="entry name" value="Dna2/Cas4_DUF83"/>
</dbReference>
<dbReference type="Gene3D" id="3.90.320.10">
    <property type="match status" value="1"/>
</dbReference>
<sequence length="205" mass="24170">MERSGQSALVKRSLKVQSRKMEQGYLSISWLNDYLFCPYSIYLHNIYADFSRDLYQDKPQRAGTIAHDSIDQQRYSTRKDELSGISVISTEFMLQGKIDLYKGRSRELIERKKKIRVVYDGYVYQLLAQYFCMVEMGYAVDKLSLYSMDDNKKYSIDLPDTARRADFAAHAERVRTYQPDMPLTHVNARKCQSCIYHELCEKREF</sequence>
<feature type="domain" description="DUF83" evidence="1">
    <location>
        <begin position="30"/>
        <end position="200"/>
    </location>
</feature>
<protein>
    <submittedName>
        <fullName evidence="2">Type V CRISPR-associated protein Cas4</fullName>
    </submittedName>
</protein>
<dbReference type="RefSeq" id="WP_326926366.1">
    <property type="nucleotide sequence ID" value="NZ_CP123443.1"/>
</dbReference>
<proteinExistence type="predicted"/>
<evidence type="ECO:0000259" key="1">
    <source>
        <dbReference type="Pfam" id="PF01930"/>
    </source>
</evidence>
<evidence type="ECO:0000313" key="3">
    <source>
        <dbReference type="Proteomes" id="UP001228690"/>
    </source>
</evidence>
<gene>
    <name evidence="2" type="primary">cas4</name>
    <name evidence="2" type="ORF">P0082_06835</name>
</gene>
<dbReference type="Proteomes" id="UP001228690">
    <property type="component" value="Chromosome"/>
</dbReference>
<name>A0ABY8MDZ3_9SPIO</name>